<keyword evidence="7" id="KW-0902">Two-component regulatory system</keyword>
<gene>
    <name evidence="17" type="primary">phoB</name>
    <name evidence="17" type="ORF">QWY20_06945</name>
</gene>
<evidence type="ECO:0000256" key="6">
    <source>
        <dbReference type="ARBA" id="ARBA00022592"/>
    </source>
</evidence>
<keyword evidence="8" id="KW-0805">Transcription regulation</keyword>
<evidence type="ECO:0000256" key="11">
    <source>
        <dbReference type="ARBA" id="ARBA00023163"/>
    </source>
</evidence>
<accession>A0ABU7J474</accession>
<dbReference type="InterPro" id="IPR039420">
    <property type="entry name" value="WalR-like"/>
</dbReference>
<dbReference type="NCBIfam" id="TIGR02154">
    <property type="entry name" value="PhoB"/>
    <property type="match status" value="1"/>
</dbReference>
<keyword evidence="9 14" id="KW-0238">DNA-binding</keyword>
<evidence type="ECO:0000313" key="17">
    <source>
        <dbReference type="EMBL" id="MEE2001187.1"/>
    </source>
</evidence>
<dbReference type="SMART" id="SM00448">
    <property type="entry name" value="REC"/>
    <property type="match status" value="1"/>
</dbReference>
<dbReference type="SMART" id="SM00862">
    <property type="entry name" value="Trans_reg_C"/>
    <property type="match status" value="1"/>
</dbReference>
<dbReference type="PANTHER" id="PTHR48111:SF40">
    <property type="entry name" value="PHOSPHATE REGULON TRANSCRIPTIONAL REGULATORY PROTEIN PHOB"/>
    <property type="match status" value="1"/>
</dbReference>
<feature type="domain" description="Response regulatory" evidence="15">
    <location>
        <begin position="4"/>
        <end position="120"/>
    </location>
</feature>
<evidence type="ECO:0000256" key="12">
    <source>
        <dbReference type="ARBA" id="ARBA00024735"/>
    </source>
</evidence>
<keyword evidence="3" id="KW-0813">Transport</keyword>
<keyword evidence="6" id="KW-0592">Phosphate transport</keyword>
<evidence type="ECO:0000256" key="14">
    <source>
        <dbReference type="PROSITE-ProRule" id="PRU01091"/>
    </source>
</evidence>
<evidence type="ECO:0000256" key="7">
    <source>
        <dbReference type="ARBA" id="ARBA00023012"/>
    </source>
</evidence>
<sequence length="228" mass="26015">MARRILVVEDEAPIRDMLCFVLEQNGYQASTAEDVDQALEQLVEPYPDLVLLDWMLPGGSGIQIAKKMKQHELTRQIPIIMITARGEEEDKVKGLEVGADDYVTKPFSPKELMARIKAVIRRVSPTSLDDVIEVQGLKLDPVSHRVSAKDEALDMGPTEFRLLHFFMTHPERVYSREQLLDHVWGTNVYVEDRTVDVHIRRLRKAISPAGHDRLIQTVRGSGYRFSLK</sequence>
<evidence type="ECO:0000256" key="4">
    <source>
        <dbReference type="ARBA" id="ARBA00022490"/>
    </source>
</evidence>
<dbReference type="Pfam" id="PF00486">
    <property type="entry name" value="Trans_reg_C"/>
    <property type="match status" value="1"/>
</dbReference>
<dbReference type="RefSeq" id="WP_330128300.1">
    <property type="nucleotide sequence ID" value="NZ_JAUHLI010000005.1"/>
</dbReference>
<dbReference type="PROSITE" id="PS51755">
    <property type="entry name" value="OMPR_PHOB"/>
    <property type="match status" value="1"/>
</dbReference>
<comment type="function">
    <text evidence="12">This protein is a positive regulator for the phosphate regulon. Transcription of this operon is positively regulated by PhoB and PhoR when phosphate is limited.</text>
</comment>
<comment type="caution">
    <text evidence="17">The sequence shown here is derived from an EMBL/GenBank/DDBJ whole genome shotgun (WGS) entry which is preliminary data.</text>
</comment>
<evidence type="ECO:0000256" key="3">
    <source>
        <dbReference type="ARBA" id="ARBA00022448"/>
    </source>
</evidence>
<feature type="modified residue" description="4-aspartylphosphate" evidence="13">
    <location>
        <position position="53"/>
    </location>
</feature>
<dbReference type="SUPFAM" id="SSF46894">
    <property type="entry name" value="C-terminal effector domain of the bipartite response regulators"/>
    <property type="match status" value="1"/>
</dbReference>
<keyword evidence="4" id="KW-0963">Cytoplasm</keyword>
<keyword evidence="18" id="KW-1185">Reference proteome</keyword>
<dbReference type="InterPro" id="IPR016032">
    <property type="entry name" value="Sig_transdc_resp-reg_C-effctor"/>
</dbReference>
<organism evidence="17 18">
    <name type="scientific">Alkalimonas cellulosilytica</name>
    <dbReference type="NCBI Taxonomy" id="3058395"/>
    <lineage>
        <taxon>Bacteria</taxon>
        <taxon>Pseudomonadati</taxon>
        <taxon>Pseudomonadota</taxon>
        <taxon>Gammaproteobacteria</taxon>
        <taxon>Alkalimonas</taxon>
    </lineage>
</organism>
<keyword evidence="5 13" id="KW-0597">Phosphoprotein</keyword>
<name>A0ABU7J474_9GAMM</name>
<dbReference type="SUPFAM" id="SSF52172">
    <property type="entry name" value="CheY-like"/>
    <property type="match status" value="1"/>
</dbReference>
<reference evidence="17 18" key="1">
    <citation type="submission" date="2023-07" db="EMBL/GenBank/DDBJ databases">
        <title>Alkalimonas sp., MEB108 novel, alkaliphilic bacterium isolated from Lonar Lake, India.</title>
        <authorList>
            <person name="Joshi A."/>
            <person name="Thite S."/>
        </authorList>
    </citation>
    <scope>NUCLEOTIDE SEQUENCE [LARGE SCALE GENOMIC DNA]</scope>
    <source>
        <strain evidence="17 18">MEB108</strain>
    </source>
</reference>
<dbReference type="PROSITE" id="PS50110">
    <property type="entry name" value="RESPONSE_REGULATORY"/>
    <property type="match status" value="1"/>
</dbReference>
<evidence type="ECO:0000256" key="2">
    <source>
        <dbReference type="ARBA" id="ARBA00013332"/>
    </source>
</evidence>
<evidence type="ECO:0000313" key="18">
    <source>
        <dbReference type="Proteomes" id="UP001336314"/>
    </source>
</evidence>
<comment type="subcellular location">
    <subcellularLocation>
        <location evidence="1">Cytoplasm</location>
    </subcellularLocation>
</comment>
<proteinExistence type="predicted"/>
<feature type="domain" description="OmpR/PhoB-type" evidence="16">
    <location>
        <begin position="129"/>
        <end position="227"/>
    </location>
</feature>
<evidence type="ECO:0000256" key="13">
    <source>
        <dbReference type="PROSITE-ProRule" id="PRU00169"/>
    </source>
</evidence>
<evidence type="ECO:0000259" key="16">
    <source>
        <dbReference type="PROSITE" id="PS51755"/>
    </source>
</evidence>
<dbReference type="Gene3D" id="6.10.250.690">
    <property type="match status" value="1"/>
</dbReference>
<evidence type="ECO:0000259" key="15">
    <source>
        <dbReference type="PROSITE" id="PS50110"/>
    </source>
</evidence>
<dbReference type="Pfam" id="PF00072">
    <property type="entry name" value="Response_reg"/>
    <property type="match status" value="1"/>
</dbReference>
<dbReference type="PANTHER" id="PTHR48111">
    <property type="entry name" value="REGULATOR OF RPOS"/>
    <property type="match status" value="1"/>
</dbReference>
<evidence type="ECO:0000256" key="10">
    <source>
        <dbReference type="ARBA" id="ARBA00023159"/>
    </source>
</evidence>
<evidence type="ECO:0000256" key="5">
    <source>
        <dbReference type="ARBA" id="ARBA00022553"/>
    </source>
</evidence>
<dbReference type="EMBL" id="JAUHLI010000005">
    <property type="protein sequence ID" value="MEE2001187.1"/>
    <property type="molecule type" value="Genomic_DNA"/>
</dbReference>
<evidence type="ECO:0000256" key="8">
    <source>
        <dbReference type="ARBA" id="ARBA00023015"/>
    </source>
</evidence>
<dbReference type="InterPro" id="IPR011879">
    <property type="entry name" value="Sig_transdc_resp-reg_PhoB"/>
</dbReference>
<dbReference type="Proteomes" id="UP001336314">
    <property type="component" value="Unassembled WGS sequence"/>
</dbReference>
<dbReference type="InterPro" id="IPR036388">
    <property type="entry name" value="WH-like_DNA-bd_sf"/>
</dbReference>
<dbReference type="InterPro" id="IPR011006">
    <property type="entry name" value="CheY-like_superfamily"/>
</dbReference>
<keyword evidence="10" id="KW-0010">Activator</keyword>
<evidence type="ECO:0000256" key="1">
    <source>
        <dbReference type="ARBA" id="ARBA00004496"/>
    </source>
</evidence>
<dbReference type="InterPro" id="IPR001789">
    <property type="entry name" value="Sig_transdc_resp-reg_receiver"/>
</dbReference>
<feature type="DNA-binding region" description="OmpR/PhoB-type" evidence="14">
    <location>
        <begin position="129"/>
        <end position="227"/>
    </location>
</feature>
<protein>
    <recommendedName>
        <fullName evidence="2">Phosphate regulon transcriptional regulatory protein PhoB</fullName>
    </recommendedName>
</protein>
<dbReference type="Gene3D" id="3.40.50.2300">
    <property type="match status" value="1"/>
</dbReference>
<evidence type="ECO:0000256" key="9">
    <source>
        <dbReference type="ARBA" id="ARBA00023125"/>
    </source>
</evidence>
<keyword evidence="11" id="KW-0804">Transcription</keyword>
<dbReference type="CDD" id="cd00383">
    <property type="entry name" value="trans_reg_C"/>
    <property type="match status" value="1"/>
</dbReference>
<dbReference type="CDD" id="cd17618">
    <property type="entry name" value="REC_OmpR_PhoB"/>
    <property type="match status" value="1"/>
</dbReference>
<dbReference type="Gene3D" id="1.10.10.10">
    <property type="entry name" value="Winged helix-like DNA-binding domain superfamily/Winged helix DNA-binding domain"/>
    <property type="match status" value="1"/>
</dbReference>
<dbReference type="InterPro" id="IPR001867">
    <property type="entry name" value="OmpR/PhoB-type_DNA-bd"/>
</dbReference>